<protein>
    <recommendedName>
        <fullName evidence="5">Pali-domain-containing protein</fullName>
    </recommendedName>
</protein>
<keyword evidence="2" id="KW-0472">Membrane</keyword>
<dbReference type="PANTHER" id="PTHR28013:SF4">
    <property type="entry name" value="MARVEL DOMAIN-CONTAINING PROTEIN"/>
    <property type="match status" value="1"/>
</dbReference>
<dbReference type="GO" id="GO:0035838">
    <property type="term" value="C:growing cell tip"/>
    <property type="evidence" value="ECO:0007669"/>
    <property type="project" value="TreeGrafter"/>
</dbReference>
<feature type="transmembrane region" description="Helical" evidence="2">
    <location>
        <begin position="96"/>
        <end position="121"/>
    </location>
</feature>
<accession>A0A0C3QG52</accession>
<evidence type="ECO:0000313" key="3">
    <source>
        <dbReference type="EMBL" id="KIO25231.1"/>
    </source>
</evidence>
<organism evidence="3 4">
    <name type="scientific">Tulasnella calospora MUT 4182</name>
    <dbReference type="NCBI Taxonomy" id="1051891"/>
    <lineage>
        <taxon>Eukaryota</taxon>
        <taxon>Fungi</taxon>
        <taxon>Dikarya</taxon>
        <taxon>Basidiomycota</taxon>
        <taxon>Agaricomycotina</taxon>
        <taxon>Agaricomycetes</taxon>
        <taxon>Cantharellales</taxon>
        <taxon>Tulasnellaceae</taxon>
        <taxon>Tulasnella</taxon>
    </lineage>
</organism>
<evidence type="ECO:0000313" key="4">
    <source>
        <dbReference type="Proteomes" id="UP000054248"/>
    </source>
</evidence>
<dbReference type="PANTHER" id="PTHR28013">
    <property type="entry name" value="PROTEIN DCV1-RELATED"/>
    <property type="match status" value="1"/>
</dbReference>
<dbReference type="HOGENOM" id="CLU_032840_0_0_1"/>
<feature type="compositionally biased region" description="Low complexity" evidence="1">
    <location>
        <begin position="349"/>
        <end position="372"/>
    </location>
</feature>
<evidence type="ECO:0000256" key="2">
    <source>
        <dbReference type="SAM" id="Phobius"/>
    </source>
</evidence>
<dbReference type="AlphaFoldDB" id="A0A0C3QG52"/>
<dbReference type="InterPro" id="IPR009571">
    <property type="entry name" value="SUR7/Rim9-like_fungi"/>
</dbReference>
<feature type="transmembrane region" description="Helical" evidence="2">
    <location>
        <begin position="175"/>
        <end position="194"/>
    </location>
</feature>
<feature type="compositionally biased region" description="Polar residues" evidence="1">
    <location>
        <begin position="308"/>
        <end position="330"/>
    </location>
</feature>
<dbReference type="Pfam" id="PF06687">
    <property type="entry name" value="SUR7"/>
    <property type="match status" value="1"/>
</dbReference>
<dbReference type="Proteomes" id="UP000054248">
    <property type="component" value="Unassembled WGS sequence"/>
</dbReference>
<sequence>MCWRPATGGFLTTLTATILLVVVSFNVPYFKTIYFLRATYNSGGQGGYITLGTLGYCLSVNGNESCTKPSIGYEFNPNTLLGNDTKLQIPSVVAKWLTYALFLHVIALAFAGVSAIFGLLAHIREFSMSCFSSCISGGAAAICLIAFIFDLVLFFVAKARIQAIDGATAEVGNAIWLTLAAWILLFISGCAFGLGRCCISRRPRDPKASKASAYAPNGNAALPPDPNTAYAEQMRMDAIKAETDRKARQKAGTTHEVGLPEFEAYEYETRPLTSDDDAHAHSPYRDQPSPAHNRYGAAGAATGYVPASSLQTPPRRQASAASNVTHNNGGRSPPPANSYGHGGRRPTDPSATYPPNTTYPPQQYPSTTTYAPARDSSLAERDIYANAGLTAPAAATAAAVGVAIRFHLSRWSEATTFSRI</sequence>
<feature type="region of interest" description="Disordered" evidence="1">
    <location>
        <begin position="207"/>
        <end position="227"/>
    </location>
</feature>
<evidence type="ECO:0008006" key="5">
    <source>
        <dbReference type="Google" id="ProtNLM"/>
    </source>
</evidence>
<dbReference type="EMBL" id="KN823046">
    <property type="protein sequence ID" value="KIO25231.1"/>
    <property type="molecule type" value="Genomic_DNA"/>
</dbReference>
<dbReference type="OrthoDB" id="3365245at2759"/>
<dbReference type="GO" id="GO:0032153">
    <property type="term" value="C:cell division site"/>
    <property type="evidence" value="ECO:0007669"/>
    <property type="project" value="TreeGrafter"/>
</dbReference>
<reference evidence="3 4" key="1">
    <citation type="submission" date="2014-04" db="EMBL/GenBank/DDBJ databases">
        <authorList>
            <consortium name="DOE Joint Genome Institute"/>
            <person name="Kuo A."/>
            <person name="Girlanda M."/>
            <person name="Perotto S."/>
            <person name="Kohler A."/>
            <person name="Nagy L.G."/>
            <person name="Floudas D."/>
            <person name="Copeland A."/>
            <person name="Barry K.W."/>
            <person name="Cichocki N."/>
            <person name="Veneault-Fourrey C."/>
            <person name="LaButti K."/>
            <person name="Lindquist E.A."/>
            <person name="Lipzen A."/>
            <person name="Lundell T."/>
            <person name="Morin E."/>
            <person name="Murat C."/>
            <person name="Sun H."/>
            <person name="Tunlid A."/>
            <person name="Henrissat B."/>
            <person name="Grigoriev I.V."/>
            <person name="Hibbett D.S."/>
            <person name="Martin F."/>
            <person name="Nordberg H.P."/>
            <person name="Cantor M.N."/>
            <person name="Hua S.X."/>
        </authorList>
    </citation>
    <scope>NUCLEOTIDE SEQUENCE [LARGE SCALE GENOMIC DNA]</scope>
    <source>
        <strain evidence="3 4">MUT 4182</strain>
    </source>
</reference>
<keyword evidence="2" id="KW-1133">Transmembrane helix</keyword>
<reference evidence="4" key="2">
    <citation type="submission" date="2015-01" db="EMBL/GenBank/DDBJ databases">
        <title>Evolutionary Origins and Diversification of the Mycorrhizal Mutualists.</title>
        <authorList>
            <consortium name="DOE Joint Genome Institute"/>
            <consortium name="Mycorrhizal Genomics Consortium"/>
            <person name="Kohler A."/>
            <person name="Kuo A."/>
            <person name="Nagy L.G."/>
            <person name="Floudas D."/>
            <person name="Copeland A."/>
            <person name="Barry K.W."/>
            <person name="Cichocki N."/>
            <person name="Veneault-Fourrey C."/>
            <person name="LaButti K."/>
            <person name="Lindquist E.A."/>
            <person name="Lipzen A."/>
            <person name="Lundell T."/>
            <person name="Morin E."/>
            <person name="Murat C."/>
            <person name="Riley R."/>
            <person name="Ohm R."/>
            <person name="Sun H."/>
            <person name="Tunlid A."/>
            <person name="Henrissat B."/>
            <person name="Grigoriev I.V."/>
            <person name="Hibbett D.S."/>
            <person name="Martin F."/>
        </authorList>
    </citation>
    <scope>NUCLEOTIDE SEQUENCE [LARGE SCALE GENOMIC DNA]</scope>
    <source>
        <strain evidence="4">MUT 4182</strain>
    </source>
</reference>
<gene>
    <name evidence="3" type="ORF">M407DRAFT_8529</name>
</gene>
<dbReference type="GO" id="GO:0005886">
    <property type="term" value="C:plasma membrane"/>
    <property type="evidence" value="ECO:0007669"/>
    <property type="project" value="InterPro"/>
</dbReference>
<proteinExistence type="predicted"/>
<dbReference type="STRING" id="1051891.A0A0C3QG52"/>
<evidence type="ECO:0000256" key="1">
    <source>
        <dbReference type="SAM" id="MobiDB-lite"/>
    </source>
</evidence>
<feature type="region of interest" description="Disordered" evidence="1">
    <location>
        <begin position="242"/>
        <end position="373"/>
    </location>
</feature>
<feature type="transmembrane region" description="Helical" evidence="2">
    <location>
        <begin position="133"/>
        <end position="155"/>
    </location>
</feature>
<keyword evidence="2" id="KW-0812">Transmembrane</keyword>
<keyword evidence="4" id="KW-1185">Reference proteome</keyword>
<dbReference type="InterPro" id="IPR051380">
    <property type="entry name" value="pH-response_reg_palI/RIM9"/>
</dbReference>
<name>A0A0C3QG52_9AGAM</name>